<sequence>MKKVLKYVLIGLGSFLLILAAHFFIVKKLNQKAMEMANFHPNEDLTATPYLVPSRFLDGERFFAKIPTIGGDTILGFCDTGGGLSMLMPAKKDNPAVKPLVKTGILKGFMPVDYILFKDMVPDLHFPKPSPMPNFVLRKPFAQIKQPYLVIPPENEELGMITEKMPQMGAFLGQNFFVGKSWTFDYITQKIWLNTPLKKSESNNPNVQSLGFKKNSKHVSVYGHPSMTIEVAGESIDVLFDTGASFVLSEDGQRLFNTSKETLGGSFIAASLFEEWKEKHPDWKIYPKSDLSRDIIEVPSITIGEYTVGPVLFAKRPDENWSEGMIRSMDKVVKGAIGGSALQYFKVTIDYNAELIRFERQSSSFGTIPTSN</sequence>
<evidence type="ECO:0000313" key="1">
    <source>
        <dbReference type="EMBL" id="RYC52999.1"/>
    </source>
</evidence>
<evidence type="ECO:0000313" key="2">
    <source>
        <dbReference type="Proteomes" id="UP000290261"/>
    </source>
</evidence>
<proteinExistence type="predicted"/>
<name>A0A444VQP3_9FLAO</name>
<evidence type="ECO:0008006" key="3">
    <source>
        <dbReference type="Google" id="ProtNLM"/>
    </source>
</evidence>
<gene>
    <name evidence="1" type="ORF">DN53_01895</name>
</gene>
<reference evidence="1 2" key="1">
    <citation type="submission" date="2014-04" db="EMBL/GenBank/DDBJ databases">
        <title>Whole genome of Muricauda olearia.</title>
        <authorList>
            <person name="Zhang X.-H."/>
            <person name="Tang K."/>
        </authorList>
    </citation>
    <scope>NUCLEOTIDE SEQUENCE [LARGE SCALE GENOMIC DNA]</scope>
    <source>
        <strain evidence="1 2">Th120</strain>
    </source>
</reference>
<keyword evidence="2" id="KW-1185">Reference proteome</keyword>
<organism evidence="1 2">
    <name type="scientific">Flagellimonas olearia</name>
    <dbReference type="NCBI Taxonomy" id="552546"/>
    <lineage>
        <taxon>Bacteria</taxon>
        <taxon>Pseudomonadati</taxon>
        <taxon>Bacteroidota</taxon>
        <taxon>Flavobacteriia</taxon>
        <taxon>Flavobacteriales</taxon>
        <taxon>Flavobacteriaceae</taxon>
        <taxon>Flagellimonas</taxon>
    </lineage>
</organism>
<accession>A0A444VQP3</accession>
<comment type="caution">
    <text evidence="1">The sequence shown here is derived from an EMBL/GenBank/DDBJ whole genome shotgun (WGS) entry which is preliminary data.</text>
</comment>
<protein>
    <recommendedName>
        <fullName evidence="3">Peptidase A2 domain-containing protein</fullName>
    </recommendedName>
</protein>
<dbReference type="EMBL" id="JJMP01000001">
    <property type="protein sequence ID" value="RYC52999.1"/>
    <property type="molecule type" value="Genomic_DNA"/>
</dbReference>
<dbReference type="RefSeq" id="WP_129652710.1">
    <property type="nucleotide sequence ID" value="NZ_ML142907.1"/>
</dbReference>
<dbReference type="AlphaFoldDB" id="A0A444VQP3"/>
<dbReference type="Proteomes" id="UP000290261">
    <property type="component" value="Unassembled WGS sequence"/>
</dbReference>